<dbReference type="PROSITE" id="PS51257">
    <property type="entry name" value="PROKAR_LIPOPROTEIN"/>
    <property type="match status" value="1"/>
</dbReference>
<keyword evidence="2" id="KW-0732">Signal</keyword>
<evidence type="ECO:0000313" key="3">
    <source>
        <dbReference type="EMBL" id="THU73306.1"/>
    </source>
</evidence>
<protein>
    <submittedName>
        <fullName evidence="3">Uncharacterized protein</fullName>
    </submittedName>
</protein>
<dbReference type="EMBL" id="PYDT01000001">
    <property type="protein sequence ID" value="THU73306.1"/>
    <property type="molecule type" value="Genomic_DNA"/>
</dbReference>
<proteinExistence type="predicted"/>
<gene>
    <name evidence="3" type="ORF">C4D60_Mb04t21430</name>
</gene>
<feature type="signal peptide" evidence="2">
    <location>
        <begin position="1"/>
        <end position="16"/>
    </location>
</feature>
<reference evidence="3 4" key="1">
    <citation type="journal article" date="2019" name="Nat. Plants">
        <title>Genome sequencing of Musa balbisiana reveals subgenome evolution and function divergence in polyploid bananas.</title>
        <authorList>
            <person name="Yao X."/>
        </authorList>
    </citation>
    <scope>NUCLEOTIDE SEQUENCE [LARGE SCALE GENOMIC DNA]</scope>
    <source>
        <strain evidence="4">cv. DH-PKW</strain>
        <tissue evidence="3">Leaves</tissue>
    </source>
</reference>
<feature type="region of interest" description="Disordered" evidence="1">
    <location>
        <begin position="35"/>
        <end position="58"/>
    </location>
</feature>
<evidence type="ECO:0000256" key="2">
    <source>
        <dbReference type="SAM" id="SignalP"/>
    </source>
</evidence>
<organism evidence="3 4">
    <name type="scientific">Musa balbisiana</name>
    <name type="common">Banana</name>
    <dbReference type="NCBI Taxonomy" id="52838"/>
    <lineage>
        <taxon>Eukaryota</taxon>
        <taxon>Viridiplantae</taxon>
        <taxon>Streptophyta</taxon>
        <taxon>Embryophyta</taxon>
        <taxon>Tracheophyta</taxon>
        <taxon>Spermatophyta</taxon>
        <taxon>Magnoliopsida</taxon>
        <taxon>Liliopsida</taxon>
        <taxon>Zingiberales</taxon>
        <taxon>Musaceae</taxon>
        <taxon>Musa</taxon>
    </lineage>
</organism>
<accession>A0A4S8KDM8</accession>
<keyword evidence="4" id="KW-1185">Reference proteome</keyword>
<comment type="caution">
    <text evidence="3">The sequence shown here is derived from an EMBL/GenBank/DDBJ whole genome shotgun (WGS) entry which is preliminary data.</text>
</comment>
<dbReference type="Proteomes" id="UP000317650">
    <property type="component" value="Chromosome 4"/>
</dbReference>
<sequence>MKHLPCILSGATLVACLDRVVELLENAAGEEISEQLLKEEDDEAQHPHSLNDFGGDDEVAGKLERGVVIDPQKVEERRKMIMVGGGARISSRMSLASYGIDTVTSLLSTM</sequence>
<dbReference type="AlphaFoldDB" id="A0A4S8KDM8"/>
<evidence type="ECO:0000313" key="4">
    <source>
        <dbReference type="Proteomes" id="UP000317650"/>
    </source>
</evidence>
<feature type="chain" id="PRO_5021011148" evidence="2">
    <location>
        <begin position="17"/>
        <end position="110"/>
    </location>
</feature>
<name>A0A4S8KDM8_MUSBA</name>
<evidence type="ECO:0000256" key="1">
    <source>
        <dbReference type="SAM" id="MobiDB-lite"/>
    </source>
</evidence>